<keyword evidence="7 9" id="KW-0560">Oxidoreductase</keyword>
<evidence type="ECO:0000256" key="2">
    <source>
        <dbReference type="ARBA" id="ARBA00004651"/>
    </source>
</evidence>
<dbReference type="Pfam" id="PF03626">
    <property type="entry name" value="COX4_pro"/>
    <property type="match status" value="1"/>
</dbReference>
<proteinExistence type="inferred from homology"/>
<dbReference type="NCBIfam" id="TIGR02901">
    <property type="entry name" value="QoxD"/>
    <property type="match status" value="1"/>
</dbReference>
<dbReference type="InterPro" id="IPR050968">
    <property type="entry name" value="Cytochrome_c_oxidase_bac_sub4"/>
</dbReference>
<dbReference type="OrthoDB" id="2361460at2"/>
<dbReference type="GO" id="GO:0016682">
    <property type="term" value="F:oxidoreductase activity, acting on diphenols and related substances as donors, oxygen as acceptor"/>
    <property type="evidence" value="ECO:0007669"/>
    <property type="project" value="UniProtKB-UniRule"/>
</dbReference>
<comment type="caution">
    <text evidence="10">The sequence shown here is derived from an EMBL/GenBank/DDBJ whole genome shotgun (WGS) entry which is preliminary data.</text>
</comment>
<dbReference type="GO" id="GO:0015990">
    <property type="term" value="P:electron transport coupled proton transport"/>
    <property type="evidence" value="ECO:0007669"/>
    <property type="project" value="TreeGrafter"/>
</dbReference>
<dbReference type="AlphaFoldDB" id="A0A2V3A6X7"/>
<sequence length="99" mass="10857">MEKIRKGFPLSHVIGFVFSLILTFGAAGIALKTDLSFKVIMWIIGSLAIMQAGIQLFMFMHLREGEDGKTNVLNIFYGVFMAVVIVAGSIWVLSSGHAH</sequence>
<comment type="similarity">
    <text evidence="3 9">Belongs to the cytochrome c oxidase bacterial subunit 4 family.</text>
</comment>
<organism evidence="10 11">
    <name type="scientific">Cytobacillus oceanisediminis</name>
    <dbReference type="NCBI Taxonomy" id="665099"/>
    <lineage>
        <taxon>Bacteria</taxon>
        <taxon>Bacillati</taxon>
        <taxon>Bacillota</taxon>
        <taxon>Bacilli</taxon>
        <taxon>Bacillales</taxon>
        <taxon>Bacillaceae</taxon>
        <taxon>Cytobacillus</taxon>
    </lineage>
</organism>
<accession>A0A2V3A6X7</accession>
<dbReference type="PANTHER" id="PTHR36835">
    <property type="entry name" value="CYTOCHROME BO(3) UBIQUINOL OXIDASE SUBUNIT 4"/>
    <property type="match status" value="1"/>
</dbReference>
<dbReference type="RefSeq" id="WP_110062814.1">
    <property type="nucleotide sequence ID" value="NZ_QGTW01000001.1"/>
</dbReference>
<dbReference type="PANTHER" id="PTHR36835:SF1">
    <property type="entry name" value="CYTOCHROME BO(3) UBIQUINOL OXIDASE SUBUNIT 4"/>
    <property type="match status" value="1"/>
</dbReference>
<dbReference type="GO" id="GO:0042773">
    <property type="term" value="P:ATP synthesis coupled electron transport"/>
    <property type="evidence" value="ECO:0007669"/>
    <property type="project" value="UniProtKB-UniRule"/>
</dbReference>
<evidence type="ECO:0000256" key="6">
    <source>
        <dbReference type="ARBA" id="ARBA00022989"/>
    </source>
</evidence>
<evidence type="ECO:0000313" key="11">
    <source>
        <dbReference type="Proteomes" id="UP000247150"/>
    </source>
</evidence>
<feature type="transmembrane region" description="Helical" evidence="9">
    <location>
        <begin position="72"/>
        <end position="93"/>
    </location>
</feature>
<dbReference type="InterPro" id="IPR014250">
    <property type="entry name" value="QoxD"/>
</dbReference>
<evidence type="ECO:0000256" key="7">
    <source>
        <dbReference type="ARBA" id="ARBA00023002"/>
    </source>
</evidence>
<evidence type="ECO:0000256" key="4">
    <source>
        <dbReference type="ARBA" id="ARBA00022475"/>
    </source>
</evidence>
<keyword evidence="5 9" id="KW-0812">Transmembrane</keyword>
<dbReference type="InterPro" id="IPR005171">
    <property type="entry name" value="Cyt_c_oxidase_su4_prok"/>
</dbReference>
<feature type="transmembrane region" description="Helical" evidence="9">
    <location>
        <begin position="39"/>
        <end position="60"/>
    </location>
</feature>
<dbReference type="GO" id="GO:0019646">
    <property type="term" value="P:aerobic electron transport chain"/>
    <property type="evidence" value="ECO:0007669"/>
    <property type="project" value="TreeGrafter"/>
</dbReference>
<dbReference type="GO" id="GO:0015078">
    <property type="term" value="F:proton transmembrane transporter activity"/>
    <property type="evidence" value="ECO:0007669"/>
    <property type="project" value="TreeGrafter"/>
</dbReference>
<evidence type="ECO:0000313" key="10">
    <source>
        <dbReference type="EMBL" id="PWW31820.1"/>
    </source>
</evidence>
<dbReference type="Proteomes" id="UP000247150">
    <property type="component" value="Unassembled WGS sequence"/>
</dbReference>
<evidence type="ECO:0000256" key="9">
    <source>
        <dbReference type="RuleBase" id="RU367153"/>
    </source>
</evidence>
<comment type="catalytic activity">
    <reaction evidence="1 9">
        <text>2 a quinol + O2 = 2 a quinone + 2 H2O</text>
        <dbReference type="Rhea" id="RHEA:55376"/>
        <dbReference type="ChEBI" id="CHEBI:15377"/>
        <dbReference type="ChEBI" id="CHEBI:15379"/>
        <dbReference type="ChEBI" id="CHEBI:24646"/>
        <dbReference type="ChEBI" id="CHEBI:132124"/>
    </reaction>
</comment>
<dbReference type="GO" id="GO:0009319">
    <property type="term" value="C:cytochrome o ubiquinol oxidase complex"/>
    <property type="evidence" value="ECO:0007669"/>
    <property type="project" value="TreeGrafter"/>
</dbReference>
<comment type="function">
    <text evidence="9">Catalyzes quinol oxidation with the concomitant reduction of oxygen to water.</text>
</comment>
<protein>
    <recommendedName>
        <fullName evidence="9">Quinol oxidase subunit 4</fullName>
        <ecNumber evidence="9">1.10.3.-</ecNumber>
    </recommendedName>
</protein>
<keyword evidence="4 9" id="KW-1003">Cell membrane</keyword>
<comment type="subcellular location">
    <subcellularLocation>
        <location evidence="2 9">Cell membrane</location>
        <topology evidence="2 9">Multi-pass membrane protein</topology>
    </subcellularLocation>
</comment>
<gene>
    <name evidence="10" type="ORF">DFO73_10174</name>
</gene>
<dbReference type="EMBL" id="QGTW01000001">
    <property type="protein sequence ID" value="PWW31820.1"/>
    <property type="molecule type" value="Genomic_DNA"/>
</dbReference>
<keyword evidence="6 9" id="KW-1133">Transmembrane helix</keyword>
<feature type="transmembrane region" description="Helical" evidence="9">
    <location>
        <begin position="12"/>
        <end position="33"/>
    </location>
</feature>
<evidence type="ECO:0000256" key="5">
    <source>
        <dbReference type="ARBA" id="ARBA00022692"/>
    </source>
</evidence>
<reference evidence="10 11" key="1">
    <citation type="submission" date="2018-05" db="EMBL/GenBank/DDBJ databases">
        <title>Freshwater and sediment microbial communities from various areas in North America, analyzing microbe dynamics in response to fracking.</title>
        <authorList>
            <person name="Lamendella R."/>
        </authorList>
    </citation>
    <scope>NUCLEOTIDE SEQUENCE [LARGE SCALE GENOMIC DNA]</scope>
    <source>
        <strain evidence="10 11">15_TX</strain>
    </source>
</reference>
<evidence type="ECO:0000256" key="8">
    <source>
        <dbReference type="ARBA" id="ARBA00023136"/>
    </source>
</evidence>
<name>A0A2V3A6X7_9BACI</name>
<keyword evidence="8 9" id="KW-0472">Membrane</keyword>
<evidence type="ECO:0000256" key="1">
    <source>
        <dbReference type="ARBA" id="ARBA00000725"/>
    </source>
</evidence>
<dbReference type="GO" id="GO:0009486">
    <property type="term" value="F:cytochrome bo3 ubiquinol oxidase activity"/>
    <property type="evidence" value="ECO:0007669"/>
    <property type="project" value="TreeGrafter"/>
</dbReference>
<dbReference type="GO" id="GO:0005886">
    <property type="term" value="C:plasma membrane"/>
    <property type="evidence" value="ECO:0007669"/>
    <property type="project" value="UniProtKB-SubCell"/>
</dbReference>
<evidence type="ECO:0000256" key="3">
    <source>
        <dbReference type="ARBA" id="ARBA00008079"/>
    </source>
</evidence>
<dbReference type="EC" id="1.10.3.-" evidence="9"/>